<proteinExistence type="predicted"/>
<keyword evidence="3" id="KW-1185">Reference proteome</keyword>
<sequence>IQGYWHLPFNEEVFGDHEFLPAEMINRPYNVEPAEPQSPEALPLEQNIGDESRSETLSTKDEPSEDNSSSDSSMEEDGFSSFFSCEGPLIFSEETCLLCWKSIRDHRRCFCKILRNRFAFPNVDDLSTDRRSGIVKIEKAKVADITPRTIYGRDQGLFVIPVMKTPDFVFIHAFSNGIAIMPKTKKITRPPGDIIARERAATDVLLKNRTKIRTLDLHIKTYRNAEVPKERFQYIARYDIKMLWSSRW</sequence>
<dbReference type="AlphaFoldDB" id="A0A8K0D2T7"/>
<name>A0A8K0D2T7_IGNLU</name>
<feature type="region of interest" description="Disordered" evidence="1">
    <location>
        <begin position="30"/>
        <end position="75"/>
    </location>
</feature>
<dbReference type="EMBL" id="VTPC01005885">
    <property type="protein sequence ID" value="KAF2895488.1"/>
    <property type="molecule type" value="Genomic_DNA"/>
</dbReference>
<reference evidence="2" key="1">
    <citation type="submission" date="2019-08" db="EMBL/GenBank/DDBJ databases">
        <title>The genome of the North American firefly Photinus pyralis.</title>
        <authorList>
            <consortium name="Photinus pyralis genome working group"/>
            <person name="Fallon T.R."/>
            <person name="Sander Lower S.E."/>
            <person name="Weng J.-K."/>
        </authorList>
    </citation>
    <scope>NUCLEOTIDE SEQUENCE</scope>
    <source>
        <strain evidence="2">TRF0915ILg1</strain>
        <tissue evidence="2">Whole body</tissue>
    </source>
</reference>
<feature type="compositionally biased region" description="Basic and acidic residues" evidence="1">
    <location>
        <begin position="50"/>
        <end position="62"/>
    </location>
</feature>
<evidence type="ECO:0000256" key="1">
    <source>
        <dbReference type="SAM" id="MobiDB-lite"/>
    </source>
</evidence>
<protein>
    <submittedName>
        <fullName evidence="2">Uncharacterized protein</fullName>
    </submittedName>
</protein>
<evidence type="ECO:0000313" key="3">
    <source>
        <dbReference type="Proteomes" id="UP000801492"/>
    </source>
</evidence>
<comment type="caution">
    <text evidence="2">The sequence shown here is derived from an EMBL/GenBank/DDBJ whole genome shotgun (WGS) entry which is preliminary data.</text>
</comment>
<organism evidence="2 3">
    <name type="scientific">Ignelater luminosus</name>
    <name type="common">Cucubano</name>
    <name type="synonym">Pyrophorus luminosus</name>
    <dbReference type="NCBI Taxonomy" id="2038154"/>
    <lineage>
        <taxon>Eukaryota</taxon>
        <taxon>Metazoa</taxon>
        <taxon>Ecdysozoa</taxon>
        <taxon>Arthropoda</taxon>
        <taxon>Hexapoda</taxon>
        <taxon>Insecta</taxon>
        <taxon>Pterygota</taxon>
        <taxon>Neoptera</taxon>
        <taxon>Endopterygota</taxon>
        <taxon>Coleoptera</taxon>
        <taxon>Polyphaga</taxon>
        <taxon>Elateriformia</taxon>
        <taxon>Elateroidea</taxon>
        <taxon>Elateridae</taxon>
        <taxon>Agrypninae</taxon>
        <taxon>Pyrophorini</taxon>
        <taxon>Ignelater</taxon>
    </lineage>
</organism>
<evidence type="ECO:0000313" key="2">
    <source>
        <dbReference type="EMBL" id="KAF2895488.1"/>
    </source>
</evidence>
<feature type="non-terminal residue" evidence="2">
    <location>
        <position position="1"/>
    </location>
</feature>
<gene>
    <name evidence="2" type="ORF">ILUMI_10694</name>
</gene>
<accession>A0A8K0D2T7</accession>
<dbReference type="Proteomes" id="UP000801492">
    <property type="component" value="Unassembled WGS sequence"/>
</dbReference>